<dbReference type="Pfam" id="PF00005">
    <property type="entry name" value="ABC_tran"/>
    <property type="match status" value="1"/>
</dbReference>
<feature type="domain" description="ABC transporter" evidence="4">
    <location>
        <begin position="4"/>
        <end position="214"/>
    </location>
</feature>
<dbReference type="PANTHER" id="PTHR42939">
    <property type="entry name" value="ABC TRANSPORTER ATP-BINDING PROTEIN ALBC-RELATED"/>
    <property type="match status" value="1"/>
</dbReference>
<dbReference type="Proteomes" id="UP001211894">
    <property type="component" value="Unassembled WGS sequence"/>
</dbReference>
<keyword evidence="6" id="KW-1185">Reference proteome</keyword>
<gene>
    <name evidence="5" type="ORF">PJ311_07030</name>
</gene>
<dbReference type="PROSITE" id="PS00211">
    <property type="entry name" value="ABC_TRANSPORTER_1"/>
    <property type="match status" value="1"/>
</dbReference>
<keyword evidence="3 5" id="KW-0067">ATP-binding</keyword>
<dbReference type="SMART" id="SM00382">
    <property type="entry name" value="AAA"/>
    <property type="match status" value="1"/>
</dbReference>
<dbReference type="GO" id="GO:0005524">
    <property type="term" value="F:ATP binding"/>
    <property type="evidence" value="ECO:0007669"/>
    <property type="project" value="UniProtKB-KW"/>
</dbReference>
<dbReference type="InterPro" id="IPR017871">
    <property type="entry name" value="ABC_transporter-like_CS"/>
</dbReference>
<dbReference type="CDD" id="cd03230">
    <property type="entry name" value="ABC_DR_subfamily_A"/>
    <property type="match status" value="1"/>
</dbReference>
<evidence type="ECO:0000256" key="3">
    <source>
        <dbReference type="ARBA" id="ARBA00022840"/>
    </source>
</evidence>
<dbReference type="SUPFAM" id="SSF52540">
    <property type="entry name" value="P-loop containing nucleoside triphosphate hydrolases"/>
    <property type="match status" value="1"/>
</dbReference>
<comment type="caution">
    <text evidence="5">The sequence shown here is derived from an EMBL/GenBank/DDBJ whole genome shotgun (WGS) entry which is preliminary data.</text>
</comment>
<evidence type="ECO:0000256" key="2">
    <source>
        <dbReference type="ARBA" id="ARBA00022741"/>
    </source>
</evidence>
<dbReference type="PROSITE" id="PS50893">
    <property type="entry name" value="ABC_TRANSPORTER_2"/>
    <property type="match status" value="1"/>
</dbReference>
<dbReference type="PANTHER" id="PTHR42939:SF1">
    <property type="entry name" value="ABC TRANSPORTER ATP-BINDING PROTEIN ALBC-RELATED"/>
    <property type="match status" value="1"/>
</dbReference>
<evidence type="ECO:0000313" key="6">
    <source>
        <dbReference type="Proteomes" id="UP001211894"/>
    </source>
</evidence>
<dbReference type="Gene3D" id="3.40.50.300">
    <property type="entry name" value="P-loop containing nucleotide triphosphate hydrolases"/>
    <property type="match status" value="1"/>
</dbReference>
<dbReference type="RefSeq" id="WP_271340231.1">
    <property type="nucleotide sequence ID" value="NZ_JAQKAB010000004.1"/>
</dbReference>
<evidence type="ECO:0000256" key="1">
    <source>
        <dbReference type="ARBA" id="ARBA00022448"/>
    </source>
</evidence>
<dbReference type="EMBL" id="JAQKAB010000004">
    <property type="protein sequence ID" value="MDA7026370.1"/>
    <property type="molecule type" value="Genomic_DNA"/>
</dbReference>
<dbReference type="InterPro" id="IPR027417">
    <property type="entry name" value="P-loop_NTPase"/>
</dbReference>
<accession>A0ABT4X263</accession>
<name>A0ABT4X263_9BACI</name>
<proteinExistence type="predicted"/>
<organism evidence="5 6">
    <name type="scientific">Bacillus changyiensis</name>
    <dbReference type="NCBI Taxonomy" id="3004103"/>
    <lineage>
        <taxon>Bacteria</taxon>
        <taxon>Bacillati</taxon>
        <taxon>Bacillota</taxon>
        <taxon>Bacilli</taxon>
        <taxon>Bacillales</taxon>
        <taxon>Bacillaceae</taxon>
        <taxon>Bacillus</taxon>
    </lineage>
</organism>
<sequence length="214" mass="24039">MSAIEVNNVSKKIKETEVLHDVSFSLEKGKIIGFVGHNGSGKTMLFRVISGLVKPTTGEIKIFDEMLHQDFSFPRSISVILEKPGFLEQYSGFDNLKFLADIQQKITDQHIKEAIQRVGLDPNDKRPVKTYSLGMKQKLAIAQAIMESPDLMLLDEPMNGLDEEAVKNVYEIIREQNQRGATILLTSHHKEDIEALCDEVYKVNSGVVTKNHGQ</sequence>
<protein>
    <submittedName>
        <fullName evidence="5">ABC transporter ATP-binding protein</fullName>
    </submittedName>
</protein>
<dbReference type="InterPro" id="IPR051782">
    <property type="entry name" value="ABC_Transporter_VariousFunc"/>
</dbReference>
<reference evidence="5 6" key="1">
    <citation type="submission" date="2023-01" db="EMBL/GenBank/DDBJ databases">
        <title>Bacillus changyiensis sp. nov., isolated from a coastal deposit.</title>
        <authorList>
            <person name="Xiao G."/>
            <person name="Lai Q."/>
            <person name="Hu Z."/>
            <person name="Shao Z."/>
        </authorList>
    </citation>
    <scope>NUCLEOTIDE SEQUENCE [LARGE SCALE GENOMIC DNA]</scope>
    <source>
        <strain evidence="5 6">CLL-7-23</strain>
    </source>
</reference>
<keyword evidence="1" id="KW-0813">Transport</keyword>
<evidence type="ECO:0000313" key="5">
    <source>
        <dbReference type="EMBL" id="MDA7026370.1"/>
    </source>
</evidence>
<dbReference type="InterPro" id="IPR003593">
    <property type="entry name" value="AAA+_ATPase"/>
</dbReference>
<dbReference type="InterPro" id="IPR003439">
    <property type="entry name" value="ABC_transporter-like_ATP-bd"/>
</dbReference>
<keyword evidence="2" id="KW-0547">Nucleotide-binding</keyword>
<evidence type="ECO:0000259" key="4">
    <source>
        <dbReference type="PROSITE" id="PS50893"/>
    </source>
</evidence>